<dbReference type="STRING" id="504798.SAMN05421871_109162"/>
<keyword evidence="1" id="KW-0489">Methyltransferase</keyword>
<name>A0A1H0LGU8_9PSEU</name>
<dbReference type="Proteomes" id="UP000199651">
    <property type="component" value="Unassembled WGS sequence"/>
</dbReference>
<dbReference type="AlphaFoldDB" id="A0A1H0LGU8"/>
<dbReference type="GO" id="GO:0008168">
    <property type="term" value="F:methyltransferase activity"/>
    <property type="evidence" value="ECO:0007669"/>
    <property type="project" value="UniProtKB-KW"/>
</dbReference>
<evidence type="ECO:0000313" key="1">
    <source>
        <dbReference type="EMBL" id="SDO67140.1"/>
    </source>
</evidence>
<keyword evidence="1" id="KW-0808">Transferase</keyword>
<sequence>MSAGGEVAWGAYAPAIRRWEQVLGRLAPYPTQPGTHGHPVLAPAFVEWLQGIEAGWVTGLPLPRTAQLRALGNGVVPQQAVHAVGLLLADLAALLNTDTGTSARGCGHRLEANAA</sequence>
<evidence type="ECO:0000313" key="2">
    <source>
        <dbReference type="Proteomes" id="UP000199651"/>
    </source>
</evidence>
<reference evidence="2" key="1">
    <citation type="submission" date="2016-10" db="EMBL/GenBank/DDBJ databases">
        <authorList>
            <person name="Varghese N."/>
            <person name="Submissions S."/>
        </authorList>
    </citation>
    <scope>NUCLEOTIDE SEQUENCE [LARGE SCALE GENOMIC DNA]</scope>
    <source>
        <strain evidence="2">IBRC-M 10655</strain>
    </source>
</reference>
<protein>
    <submittedName>
        <fullName evidence="1">DNA (Cytosine-5)-methyltransferase 1</fullName>
    </submittedName>
</protein>
<dbReference type="EMBL" id="FNJB01000004">
    <property type="protein sequence ID" value="SDO67140.1"/>
    <property type="molecule type" value="Genomic_DNA"/>
</dbReference>
<proteinExistence type="predicted"/>
<gene>
    <name evidence="1" type="ORF">SAMN05192558_104135</name>
</gene>
<accession>A0A1H0LGU8</accession>
<keyword evidence="2" id="KW-1185">Reference proteome</keyword>
<organism evidence="1 2">
    <name type="scientific">Actinokineospora alba</name>
    <dbReference type="NCBI Taxonomy" id="504798"/>
    <lineage>
        <taxon>Bacteria</taxon>
        <taxon>Bacillati</taxon>
        <taxon>Actinomycetota</taxon>
        <taxon>Actinomycetes</taxon>
        <taxon>Pseudonocardiales</taxon>
        <taxon>Pseudonocardiaceae</taxon>
        <taxon>Actinokineospora</taxon>
    </lineage>
</organism>
<dbReference type="GO" id="GO:0032259">
    <property type="term" value="P:methylation"/>
    <property type="evidence" value="ECO:0007669"/>
    <property type="project" value="UniProtKB-KW"/>
</dbReference>